<dbReference type="RefSeq" id="WP_289165176.1">
    <property type="nucleotide sequence ID" value="NZ_JASZZN010000015.1"/>
</dbReference>
<feature type="compositionally biased region" description="Gly residues" evidence="1">
    <location>
        <begin position="90"/>
        <end position="108"/>
    </location>
</feature>
<keyword evidence="3" id="KW-1185">Reference proteome</keyword>
<dbReference type="EMBL" id="JASZZN010000015">
    <property type="protein sequence ID" value="MDM4017683.1"/>
    <property type="molecule type" value="Genomic_DNA"/>
</dbReference>
<evidence type="ECO:0000313" key="2">
    <source>
        <dbReference type="EMBL" id="MDM4017683.1"/>
    </source>
</evidence>
<dbReference type="Proteomes" id="UP001239462">
    <property type="component" value="Unassembled WGS sequence"/>
</dbReference>
<protein>
    <submittedName>
        <fullName evidence="2">Uncharacterized protein</fullName>
    </submittedName>
</protein>
<proteinExistence type="predicted"/>
<comment type="caution">
    <text evidence="2">The sequence shown here is derived from an EMBL/GenBank/DDBJ whole genome shotgun (WGS) entry which is preliminary data.</text>
</comment>
<feature type="region of interest" description="Disordered" evidence="1">
    <location>
        <begin position="224"/>
        <end position="245"/>
    </location>
</feature>
<organism evidence="2 3">
    <name type="scientific">Roseiconus lacunae</name>
    <dbReference type="NCBI Taxonomy" id="2605694"/>
    <lineage>
        <taxon>Bacteria</taxon>
        <taxon>Pseudomonadati</taxon>
        <taxon>Planctomycetota</taxon>
        <taxon>Planctomycetia</taxon>
        <taxon>Pirellulales</taxon>
        <taxon>Pirellulaceae</taxon>
        <taxon>Roseiconus</taxon>
    </lineage>
</organism>
<name>A0ABT7PMF0_9BACT</name>
<gene>
    <name evidence="2" type="ORF">QTN89_19700</name>
</gene>
<accession>A0ABT7PMF0</accession>
<feature type="compositionally biased region" description="Gly residues" evidence="1">
    <location>
        <begin position="57"/>
        <end position="81"/>
    </location>
</feature>
<evidence type="ECO:0000313" key="3">
    <source>
        <dbReference type="Proteomes" id="UP001239462"/>
    </source>
</evidence>
<sequence>MQKDLRTSSHAAVSLKWWSLLKGSFQCTFGALILVGSAAVADAQTSEEQIRQAYEGSSGGPPAGSSSGGGYPGGSGSGPPTGYGSQPGSSGSGYPGGSGSGYPGGSGYSGSSYGNTRSRRGSDTNVMREMLQQFVVKAAESTNIASLADPESAPPIASGPVLLNEATVAYAKGASSLARQLYFGHMVAEFENAQGQLSAVKYSKILKRPVWQIRWGISMAVRGDATDPQPIKETAPRSTGGPGDGMGPPDAAMMAEYAGGMMEDQSGGYSEDEMRAQMEMEMGNMSSPDGMDMYGGDGMYGQPGGRANALAVAPKAPTPGERLEQMERSMTSDEAAKELEDNLGAVVAYLGEQFDQRYAEGSFGQALTDVTGEAGQPDVVSGEFVDLLEGADSDPPLWRPGIVYLGRGHADENLAAAKRAGIDLVIHIDVSLKPLRGGDYTQNISRCRLIHVATGKSLGASGSIDSLEFKQQSRTKGLGSREYIEEQLSNFVGIIDRQTVASDLPQLTPAVATNRIGTLLASGGSRNLQTLAEVRLFQQQGLLNEDQVMQVFDIVGGDEGLQLLFGTEDEKLSVVRKWISDQYAGGNSDS</sequence>
<evidence type="ECO:0000256" key="1">
    <source>
        <dbReference type="SAM" id="MobiDB-lite"/>
    </source>
</evidence>
<feature type="region of interest" description="Disordered" evidence="1">
    <location>
        <begin position="49"/>
        <end position="121"/>
    </location>
</feature>
<reference evidence="2 3" key="1">
    <citation type="submission" date="2023-06" db="EMBL/GenBank/DDBJ databases">
        <title>Roseiconus lacunae JC819 isolated from Gulf of Mannar region, Tamil Nadu.</title>
        <authorList>
            <person name="Pk S."/>
            <person name="Ch S."/>
            <person name="Ch V.R."/>
        </authorList>
    </citation>
    <scope>NUCLEOTIDE SEQUENCE [LARGE SCALE GENOMIC DNA]</scope>
    <source>
        <strain evidence="2 3">JC819</strain>
    </source>
</reference>